<dbReference type="AlphaFoldDB" id="A0A1S6GKT4"/>
<dbReference type="EMBL" id="KY349138">
    <property type="protein sequence ID" value="AQS22410.1"/>
    <property type="molecule type" value="Genomic_DNA"/>
</dbReference>
<keyword evidence="2" id="KW-0614">Plasmid</keyword>
<evidence type="ECO:0000313" key="2">
    <source>
        <dbReference type="EMBL" id="AQS22410.1"/>
    </source>
</evidence>
<organism evidence="2">
    <name type="scientific">Mycolicibacterium sp. CBMA 213</name>
    <dbReference type="NCBI Taxonomy" id="1968788"/>
    <lineage>
        <taxon>Bacteria</taxon>
        <taxon>Bacillati</taxon>
        <taxon>Actinomycetota</taxon>
        <taxon>Actinomycetes</taxon>
        <taxon>Mycobacteriales</taxon>
        <taxon>Mycobacteriaceae</taxon>
        <taxon>Mycolicibacterium</taxon>
    </lineage>
</organism>
<evidence type="ECO:0000256" key="1">
    <source>
        <dbReference type="SAM" id="MobiDB-lite"/>
    </source>
</evidence>
<proteinExistence type="predicted"/>
<name>A0A1S6GKT4_9MYCO</name>
<accession>A0A1S6GKT4</accession>
<sequence length="82" mass="8816">MPNGAEPLPVSVRTTRPAPKPAGTTEVQRVYPRGHQAVCSCGQLSARRRRLHGWALVDALIHAAQTDCRPAQPISAPRITAV</sequence>
<protein>
    <submittedName>
        <fullName evidence="2">Uncharacterized protein</fullName>
    </submittedName>
</protein>
<feature type="region of interest" description="Disordered" evidence="1">
    <location>
        <begin position="1"/>
        <end position="26"/>
    </location>
</feature>
<reference evidence="2" key="1">
    <citation type="submission" date="2016-12" db="EMBL/GenBank/DDBJ databases">
        <title>Complete plasmid sequence carrying type IV-like and type VII secretion systems from an atypical mycobacteria strain.</title>
        <authorList>
            <person name="Morgado S."/>
            <person name="Marin M."/>
            <person name="Fonseca E."/>
            <person name="Freitas F."/>
            <person name="Vicente A.C."/>
        </authorList>
    </citation>
    <scope>NUCLEOTIDE SEQUENCE</scope>
    <source>
        <strain evidence="2">CBMA 213</strain>
        <plasmid evidence="2">pCBMA213_2</plasmid>
    </source>
</reference>
<geneLocation type="plasmid" evidence="2">
    <name>pCBMA213_2</name>
</geneLocation>
<gene>
    <name evidence="2" type="ORF">pCBMA213_2_00046</name>
</gene>